<proteinExistence type="predicted"/>
<protein>
    <submittedName>
        <fullName evidence="2">Uncharacterized protein</fullName>
    </submittedName>
</protein>
<evidence type="ECO:0000313" key="3">
    <source>
        <dbReference type="Proteomes" id="UP000020492"/>
    </source>
</evidence>
<feature type="region of interest" description="Disordered" evidence="1">
    <location>
        <begin position="1"/>
        <end position="43"/>
    </location>
</feature>
<evidence type="ECO:0000313" key="2">
    <source>
        <dbReference type="EMBL" id="EYB68389.1"/>
    </source>
</evidence>
<evidence type="ECO:0000256" key="1">
    <source>
        <dbReference type="SAM" id="MobiDB-lite"/>
    </source>
</evidence>
<feature type="compositionally biased region" description="Polar residues" evidence="1">
    <location>
        <begin position="77"/>
        <end position="88"/>
    </location>
</feature>
<reference evidence="2 3" key="1">
    <citation type="submission" date="2014-03" db="EMBL/GenBank/DDBJ databases">
        <title>Draft genome sequence of Deinococcus phoenicis 1P10ME.</title>
        <authorList>
            <person name="Stepanov V.G."/>
            <person name="Vaishampayan P."/>
            <person name="Venkateswaran K."/>
            <person name="Fox G.E."/>
        </authorList>
    </citation>
    <scope>NUCLEOTIDE SEQUENCE [LARGE SCALE GENOMIC DNA]</scope>
    <source>
        <strain evidence="2 3">1P10ME</strain>
    </source>
</reference>
<feature type="compositionally biased region" description="Polar residues" evidence="1">
    <location>
        <begin position="23"/>
        <end position="33"/>
    </location>
</feature>
<dbReference type="AlphaFoldDB" id="A0A016QRH9"/>
<accession>A0A016QRH9</accession>
<dbReference type="Proteomes" id="UP000020492">
    <property type="component" value="Unassembled WGS sequence"/>
</dbReference>
<gene>
    <name evidence="2" type="ORF">DEIPH_ctg025orf0279</name>
</gene>
<name>A0A016QRH9_9DEIO</name>
<sequence>MTDSGNRYGNAPLGKSVEEIEQESGNLENSPVQGEQVRDQEGVAVPAIVNGNASSIPAIVNVDRLTEGGSGADDGTAPTNRDSSEGTV</sequence>
<dbReference type="PATRIC" id="fig|1476583.3.peg.1740"/>
<comment type="caution">
    <text evidence="2">The sequence shown here is derived from an EMBL/GenBank/DDBJ whole genome shotgun (WGS) entry which is preliminary data.</text>
</comment>
<dbReference type="STRING" id="1476583.DEIPH_ctg025orf0279"/>
<dbReference type="EMBL" id="JHAC01000025">
    <property type="protein sequence ID" value="EYB68389.1"/>
    <property type="molecule type" value="Genomic_DNA"/>
</dbReference>
<organism evidence="2 3">
    <name type="scientific">Deinococcus phoenicis</name>
    <dbReference type="NCBI Taxonomy" id="1476583"/>
    <lineage>
        <taxon>Bacteria</taxon>
        <taxon>Thermotogati</taxon>
        <taxon>Deinococcota</taxon>
        <taxon>Deinococci</taxon>
        <taxon>Deinococcales</taxon>
        <taxon>Deinococcaceae</taxon>
        <taxon>Deinococcus</taxon>
    </lineage>
</organism>
<dbReference type="OrthoDB" id="74270at2"/>
<keyword evidence="3" id="KW-1185">Reference proteome</keyword>
<dbReference type="RefSeq" id="WP_034356802.1">
    <property type="nucleotide sequence ID" value="NZ_JHAC01000025.1"/>
</dbReference>
<feature type="region of interest" description="Disordered" evidence="1">
    <location>
        <begin position="65"/>
        <end position="88"/>
    </location>
</feature>